<dbReference type="SUPFAM" id="SSF81342">
    <property type="entry name" value="Transmembrane di-heme cytochromes"/>
    <property type="match status" value="1"/>
</dbReference>
<sequence>MSWKSSTDRYSRMSIALHWLMVLLFVLIYAAIEFRGIFPKDSDGRTLMKDAHFMLGLTVFALVWLRLLARTLGVAPTITPTPPAWQTALATLMHWALYVFMIAMPVMGFLVLSYNDKSIFFYGFDLPPLTLKDIDTAKQIKGWHELGGTLGYWLIGLHALAGLAHHYVIKDNTLLRMLPKRS</sequence>
<dbReference type="Proteomes" id="UP000036325">
    <property type="component" value="Unassembled WGS sequence"/>
</dbReference>
<keyword evidence="5" id="KW-0349">Heme</keyword>
<evidence type="ECO:0000256" key="10">
    <source>
        <dbReference type="ARBA" id="ARBA00023004"/>
    </source>
</evidence>
<dbReference type="GO" id="GO:0022904">
    <property type="term" value="P:respiratory electron transport chain"/>
    <property type="evidence" value="ECO:0007669"/>
    <property type="project" value="InterPro"/>
</dbReference>
<comment type="caution">
    <text evidence="15">The sequence shown here is derived from an EMBL/GenBank/DDBJ whole genome shotgun (WGS) entry which is preliminary data.</text>
</comment>
<feature type="domain" description="Cytochrome b561 bacterial/Ni-hydrogenase" evidence="14">
    <location>
        <begin position="9"/>
        <end position="179"/>
    </location>
</feature>
<dbReference type="InterPro" id="IPR052168">
    <property type="entry name" value="Cytochrome_b561_oxidase"/>
</dbReference>
<protein>
    <submittedName>
        <fullName evidence="15">Cytochrome B561</fullName>
    </submittedName>
</protein>
<evidence type="ECO:0000256" key="4">
    <source>
        <dbReference type="ARBA" id="ARBA00022475"/>
    </source>
</evidence>
<dbReference type="GO" id="GO:0009055">
    <property type="term" value="F:electron transfer activity"/>
    <property type="evidence" value="ECO:0007669"/>
    <property type="project" value="InterPro"/>
</dbReference>
<organism evidence="15 16">
    <name type="scientific">Pseudomonas weihenstephanensis</name>
    <dbReference type="NCBI Taxonomy" id="1608994"/>
    <lineage>
        <taxon>Bacteria</taxon>
        <taxon>Pseudomonadati</taxon>
        <taxon>Pseudomonadota</taxon>
        <taxon>Gammaproteobacteria</taxon>
        <taxon>Pseudomonadales</taxon>
        <taxon>Pseudomonadaceae</taxon>
        <taxon>Pseudomonas</taxon>
    </lineage>
</organism>
<keyword evidence="11 13" id="KW-0472">Membrane</keyword>
<keyword evidence="10" id="KW-0408">Iron</keyword>
<dbReference type="InterPro" id="IPR011577">
    <property type="entry name" value="Cyt_b561_bac/Ni-Hgenase"/>
</dbReference>
<keyword evidence="6 13" id="KW-0812">Transmembrane</keyword>
<evidence type="ECO:0000313" key="16">
    <source>
        <dbReference type="Proteomes" id="UP000036325"/>
    </source>
</evidence>
<evidence type="ECO:0000256" key="3">
    <source>
        <dbReference type="ARBA" id="ARBA00022448"/>
    </source>
</evidence>
<name>A0A0J6IF64_9PSED</name>
<dbReference type="GO" id="GO:0020037">
    <property type="term" value="F:heme binding"/>
    <property type="evidence" value="ECO:0007669"/>
    <property type="project" value="TreeGrafter"/>
</dbReference>
<dbReference type="GO" id="GO:0046872">
    <property type="term" value="F:metal ion binding"/>
    <property type="evidence" value="ECO:0007669"/>
    <property type="project" value="UniProtKB-KW"/>
</dbReference>
<dbReference type="Gene3D" id="1.20.950.20">
    <property type="entry name" value="Transmembrane di-heme cytochromes, Chain C"/>
    <property type="match status" value="1"/>
</dbReference>
<comment type="similarity">
    <text evidence="12">Belongs to the cytochrome b561 family.</text>
</comment>
<evidence type="ECO:0000256" key="7">
    <source>
        <dbReference type="ARBA" id="ARBA00022723"/>
    </source>
</evidence>
<dbReference type="OrthoDB" id="8589936at2"/>
<keyword evidence="8" id="KW-0249">Electron transport</keyword>
<keyword evidence="4" id="KW-1003">Cell membrane</keyword>
<evidence type="ECO:0000256" key="13">
    <source>
        <dbReference type="SAM" id="Phobius"/>
    </source>
</evidence>
<evidence type="ECO:0000256" key="11">
    <source>
        <dbReference type="ARBA" id="ARBA00023136"/>
    </source>
</evidence>
<accession>A0A0J6IF64</accession>
<dbReference type="AlphaFoldDB" id="A0A0J6IF64"/>
<evidence type="ECO:0000256" key="5">
    <source>
        <dbReference type="ARBA" id="ARBA00022617"/>
    </source>
</evidence>
<feature type="transmembrane region" description="Helical" evidence="13">
    <location>
        <begin position="53"/>
        <end position="72"/>
    </location>
</feature>
<evidence type="ECO:0000256" key="1">
    <source>
        <dbReference type="ARBA" id="ARBA00001970"/>
    </source>
</evidence>
<proteinExistence type="inferred from homology"/>
<gene>
    <name evidence="15" type="ORF">TU86_14510</name>
</gene>
<dbReference type="RefSeq" id="WP_048364999.1">
    <property type="nucleotide sequence ID" value="NZ_JAAEBV010000003.1"/>
</dbReference>
<feature type="transmembrane region" description="Helical" evidence="13">
    <location>
        <begin position="92"/>
        <end position="112"/>
    </location>
</feature>
<evidence type="ECO:0000256" key="8">
    <source>
        <dbReference type="ARBA" id="ARBA00022982"/>
    </source>
</evidence>
<feature type="transmembrane region" description="Helical" evidence="13">
    <location>
        <begin position="12"/>
        <end position="32"/>
    </location>
</feature>
<dbReference type="PATRIC" id="fig|1608994.3.peg.3558"/>
<dbReference type="GO" id="GO:0005886">
    <property type="term" value="C:plasma membrane"/>
    <property type="evidence" value="ECO:0007669"/>
    <property type="project" value="UniProtKB-SubCell"/>
</dbReference>
<keyword evidence="3" id="KW-0813">Transport</keyword>
<dbReference type="InterPro" id="IPR016174">
    <property type="entry name" value="Di-haem_cyt_TM"/>
</dbReference>
<evidence type="ECO:0000256" key="9">
    <source>
        <dbReference type="ARBA" id="ARBA00022989"/>
    </source>
</evidence>
<comment type="subcellular location">
    <subcellularLocation>
        <location evidence="2">Cell membrane</location>
        <topology evidence="2">Multi-pass membrane protein</topology>
    </subcellularLocation>
</comment>
<dbReference type="EMBL" id="JYLF01000005">
    <property type="protein sequence ID" value="KMN13275.1"/>
    <property type="molecule type" value="Genomic_DNA"/>
</dbReference>
<dbReference type="STRING" id="1608994.TU86_14510"/>
<keyword evidence="7" id="KW-0479">Metal-binding</keyword>
<comment type="cofactor">
    <cofactor evidence="1">
        <name>heme b</name>
        <dbReference type="ChEBI" id="CHEBI:60344"/>
    </cofactor>
</comment>
<dbReference type="PANTHER" id="PTHR30529">
    <property type="entry name" value="CYTOCHROME B561"/>
    <property type="match status" value="1"/>
</dbReference>
<evidence type="ECO:0000256" key="2">
    <source>
        <dbReference type="ARBA" id="ARBA00004651"/>
    </source>
</evidence>
<dbReference type="PANTHER" id="PTHR30529:SF3">
    <property type="entry name" value="CYTOCHROME B561 HOMOLOG 1"/>
    <property type="match status" value="1"/>
</dbReference>
<reference evidence="15 16" key="1">
    <citation type="submission" date="2015-02" db="EMBL/GenBank/DDBJ databases">
        <title>Pseudomonas helleri sp. nov. and Pseudomonas weihenstephanensis sp. nov., isolated from raw cows milk.</title>
        <authorList>
            <person name="von Neubeck M."/>
            <person name="Huptas C."/>
            <person name="Wenning M."/>
            <person name="Scherer S."/>
        </authorList>
    </citation>
    <scope>NUCLEOTIDE SEQUENCE [LARGE SCALE GENOMIC DNA]</scope>
    <source>
        <strain evidence="15 16">DSM 29166</strain>
    </source>
</reference>
<evidence type="ECO:0000256" key="12">
    <source>
        <dbReference type="ARBA" id="ARBA00037975"/>
    </source>
</evidence>
<evidence type="ECO:0000256" key="6">
    <source>
        <dbReference type="ARBA" id="ARBA00022692"/>
    </source>
</evidence>
<evidence type="ECO:0000259" key="14">
    <source>
        <dbReference type="Pfam" id="PF01292"/>
    </source>
</evidence>
<dbReference type="Pfam" id="PF01292">
    <property type="entry name" value="Ni_hydr_CYTB"/>
    <property type="match status" value="1"/>
</dbReference>
<keyword evidence="9 13" id="KW-1133">Transmembrane helix</keyword>
<feature type="transmembrane region" description="Helical" evidence="13">
    <location>
        <begin position="150"/>
        <end position="169"/>
    </location>
</feature>
<evidence type="ECO:0000313" key="15">
    <source>
        <dbReference type="EMBL" id="KMN13275.1"/>
    </source>
</evidence>